<feature type="transmembrane region" description="Helical" evidence="1">
    <location>
        <begin position="307"/>
        <end position="330"/>
    </location>
</feature>
<accession>A0A223I122</accession>
<gene>
    <name evidence="2" type="ORF">Thert_02565</name>
</gene>
<feature type="transmembrane region" description="Helical" evidence="1">
    <location>
        <begin position="226"/>
        <end position="246"/>
    </location>
</feature>
<feature type="transmembrane region" description="Helical" evidence="1">
    <location>
        <begin position="28"/>
        <end position="47"/>
    </location>
</feature>
<name>A0A223I122_THETR</name>
<evidence type="ECO:0000256" key="1">
    <source>
        <dbReference type="SAM" id="Phobius"/>
    </source>
</evidence>
<feature type="transmembrane region" description="Helical" evidence="1">
    <location>
        <begin position="136"/>
        <end position="156"/>
    </location>
</feature>
<dbReference type="Proteomes" id="UP000214975">
    <property type="component" value="Chromosome"/>
</dbReference>
<dbReference type="EMBL" id="CP016893">
    <property type="protein sequence ID" value="AST58422.1"/>
    <property type="molecule type" value="Genomic_DNA"/>
</dbReference>
<feature type="transmembrane region" description="Helical" evidence="1">
    <location>
        <begin position="53"/>
        <end position="75"/>
    </location>
</feature>
<feature type="transmembrane region" description="Helical" evidence="1">
    <location>
        <begin position="446"/>
        <end position="466"/>
    </location>
</feature>
<feature type="transmembrane region" description="Helical" evidence="1">
    <location>
        <begin position="195"/>
        <end position="214"/>
    </location>
</feature>
<feature type="transmembrane region" description="Helical" evidence="1">
    <location>
        <begin position="274"/>
        <end position="295"/>
    </location>
</feature>
<proteinExistence type="predicted"/>
<sequence length="514" mass="55080">MKPKGFCRFITIERNEIYLNVLLKLKEVLYSVLPITVIVMILNFTVAPLDISLIVKFLIGTVLIIIGLSTFLFGIDIGIIPIGNAMGLTIVKANKLWVVVIAGLILGFFISIAEPDLYILASQVDFVTSGLISRESIVAVVSVGIGAMLSLGFIRIVHNISLHKVLTVLYAIIFILALFTSREFLAISFDASGATTGAMTVPFILALATSVSALKKDSKASEEDNFGLVAIVSAGAILAVMIMSVISKTDTITASLEYNKATSTSIISSFVQKIATIALEVILALLPILIIFLLFQKISFKLSRKAFKKVLFGLLFTFIGFVLFLVGVNGGFMDVGAVIGYSVASLENKFYLVIVGFILGSVTVLAEPAVYVLTHQIEDVTSGYVKRKIVIISLAIGVGIAVALSMIRILVPEVQLWHYLLPGYLISLAMSYFVPKLFVGIAFDSGGVASGPMTATFILAFAHGAADAVEEANVLIDGFGMIAMVALTPLIALQILGFIFKVKSKKGGIKKSDD</sequence>
<dbReference type="AlphaFoldDB" id="A0A223I122"/>
<protein>
    <submittedName>
        <fullName evidence="2">Membrane protein</fullName>
    </submittedName>
</protein>
<feature type="transmembrane region" description="Helical" evidence="1">
    <location>
        <begin position="389"/>
        <end position="410"/>
    </location>
</feature>
<evidence type="ECO:0000313" key="3">
    <source>
        <dbReference type="Proteomes" id="UP000214975"/>
    </source>
</evidence>
<organism evidence="2 3">
    <name type="scientific">Thermoanaerobacterium thermosaccharolyticum</name>
    <name type="common">Clostridium thermosaccharolyticum</name>
    <dbReference type="NCBI Taxonomy" id="1517"/>
    <lineage>
        <taxon>Bacteria</taxon>
        <taxon>Bacillati</taxon>
        <taxon>Bacillota</taxon>
        <taxon>Clostridia</taxon>
        <taxon>Thermoanaerobacterales</taxon>
        <taxon>Thermoanaerobacteraceae</taxon>
        <taxon>Thermoanaerobacterium</taxon>
    </lineage>
</organism>
<dbReference type="Pfam" id="PF07556">
    <property type="entry name" value="DUF1538"/>
    <property type="match status" value="2"/>
</dbReference>
<feature type="transmembrane region" description="Helical" evidence="1">
    <location>
        <begin position="416"/>
        <end position="434"/>
    </location>
</feature>
<feature type="transmembrane region" description="Helical" evidence="1">
    <location>
        <begin position="168"/>
        <end position="189"/>
    </location>
</feature>
<dbReference type="InterPro" id="IPR011435">
    <property type="entry name" value="UmpAB"/>
</dbReference>
<feature type="transmembrane region" description="Helical" evidence="1">
    <location>
        <begin position="478"/>
        <end position="500"/>
    </location>
</feature>
<reference evidence="2 3" key="1">
    <citation type="submission" date="2016-08" db="EMBL/GenBank/DDBJ databases">
        <title>A novel genetic cassette of butanologenic Thermoanaerobacterium thermosaccharolyticum that directly convert cellulose to butanol.</title>
        <authorList>
            <person name="Li T."/>
            <person name="He J."/>
        </authorList>
    </citation>
    <scope>NUCLEOTIDE SEQUENCE [LARGE SCALE GENOMIC DNA]</scope>
    <source>
        <strain evidence="2 3">TG57</strain>
    </source>
</reference>
<evidence type="ECO:0000313" key="2">
    <source>
        <dbReference type="EMBL" id="AST58422.1"/>
    </source>
</evidence>
<keyword evidence="1" id="KW-1133">Transmembrane helix</keyword>
<feature type="transmembrane region" description="Helical" evidence="1">
    <location>
        <begin position="96"/>
        <end position="113"/>
    </location>
</feature>
<keyword evidence="1" id="KW-0812">Transmembrane</keyword>
<feature type="transmembrane region" description="Helical" evidence="1">
    <location>
        <begin position="350"/>
        <end position="373"/>
    </location>
</feature>
<dbReference type="RefSeq" id="WP_094397727.1">
    <property type="nucleotide sequence ID" value="NZ_CP016893.1"/>
</dbReference>
<keyword evidence="1" id="KW-0472">Membrane</keyword>